<comment type="caution">
    <text evidence="2">The sequence shown here is derived from an EMBL/GenBank/DDBJ whole genome shotgun (WGS) entry which is preliminary data.</text>
</comment>
<protein>
    <submittedName>
        <fullName evidence="2">VOC family protein</fullName>
    </submittedName>
</protein>
<dbReference type="AlphaFoldDB" id="A0A7W4QA43"/>
<organism evidence="2 3">
    <name type="scientific">Aquipseudomonas ullengensis</name>
    <dbReference type="NCBI Taxonomy" id="2759166"/>
    <lineage>
        <taxon>Bacteria</taxon>
        <taxon>Pseudomonadati</taxon>
        <taxon>Pseudomonadota</taxon>
        <taxon>Gammaproteobacteria</taxon>
        <taxon>Pseudomonadales</taxon>
        <taxon>Pseudomonadaceae</taxon>
        <taxon>Aquipseudomonas</taxon>
    </lineage>
</organism>
<name>A0A7W4QA43_9GAMM</name>
<sequence>MAHIQRITPCLWFDSQAEAAAVFYTAIFPDSRITQVSRYGEAGFEFHGRPAGSVMTVAFELAGQGFTALNGGPLFTFNEAVSLQVMCDDQAEVDHYWQRLGEGGAREAQQCGWLRDRYGLAWQVVPRVLPQMLCAADGAAAQRAMQAVLQMQRLDIAVLQRAFDGQG</sequence>
<dbReference type="Proteomes" id="UP000542720">
    <property type="component" value="Unassembled WGS sequence"/>
</dbReference>
<dbReference type="InterPro" id="IPR009725">
    <property type="entry name" value="3_dmu_93_MTrfase"/>
</dbReference>
<dbReference type="PANTHER" id="PTHR33990:SF2">
    <property type="entry name" value="PHNB-LIKE DOMAIN-CONTAINING PROTEIN"/>
    <property type="match status" value="1"/>
</dbReference>
<evidence type="ECO:0000313" key="2">
    <source>
        <dbReference type="EMBL" id="MBB2495060.1"/>
    </source>
</evidence>
<dbReference type="CDD" id="cd06588">
    <property type="entry name" value="PhnB_like"/>
    <property type="match status" value="1"/>
</dbReference>
<dbReference type="RefSeq" id="WP_183088610.1">
    <property type="nucleotide sequence ID" value="NZ_JACJUD010000002.1"/>
</dbReference>
<accession>A0A7W4QA43</accession>
<keyword evidence="3" id="KW-1185">Reference proteome</keyword>
<dbReference type="EMBL" id="JACJUD010000002">
    <property type="protein sequence ID" value="MBB2495060.1"/>
    <property type="molecule type" value="Genomic_DNA"/>
</dbReference>
<reference evidence="2 3" key="1">
    <citation type="submission" date="2020-08" db="EMBL/GenBank/DDBJ databases">
        <authorList>
            <person name="Kim C.M."/>
        </authorList>
    </citation>
    <scope>NUCLEOTIDE SEQUENCE [LARGE SCALE GENOMIC DNA]</scope>
    <source>
        <strain evidence="2 3">UL070</strain>
    </source>
</reference>
<dbReference type="InterPro" id="IPR028973">
    <property type="entry name" value="PhnB-like"/>
</dbReference>
<gene>
    <name evidence="2" type="ORF">H3H51_08520</name>
</gene>
<dbReference type="PIRSF" id="PIRSF021700">
    <property type="entry name" value="3_dmu_93_MTrfase"/>
    <property type="match status" value="1"/>
</dbReference>
<dbReference type="InterPro" id="IPR029068">
    <property type="entry name" value="Glyas_Bleomycin-R_OHBP_Dase"/>
</dbReference>
<dbReference type="Pfam" id="PF06983">
    <property type="entry name" value="3-dmu-9_3-mt"/>
    <property type="match status" value="1"/>
</dbReference>
<feature type="domain" description="PhnB-like" evidence="1">
    <location>
        <begin position="5"/>
        <end position="125"/>
    </location>
</feature>
<dbReference type="SUPFAM" id="SSF54593">
    <property type="entry name" value="Glyoxalase/Bleomycin resistance protein/Dihydroxybiphenyl dioxygenase"/>
    <property type="match status" value="1"/>
</dbReference>
<proteinExistence type="predicted"/>
<dbReference type="PANTHER" id="PTHR33990">
    <property type="entry name" value="PROTEIN YJDN-RELATED"/>
    <property type="match status" value="1"/>
</dbReference>
<evidence type="ECO:0000259" key="1">
    <source>
        <dbReference type="Pfam" id="PF06983"/>
    </source>
</evidence>
<dbReference type="Gene3D" id="3.10.180.10">
    <property type="entry name" value="2,3-Dihydroxybiphenyl 1,2-Dioxygenase, domain 1"/>
    <property type="match status" value="1"/>
</dbReference>
<evidence type="ECO:0000313" key="3">
    <source>
        <dbReference type="Proteomes" id="UP000542720"/>
    </source>
</evidence>